<protein>
    <submittedName>
        <fullName evidence="1">Uncharacterized protein</fullName>
    </submittedName>
</protein>
<dbReference type="KEGG" id="meh:M301_0138"/>
<reference evidence="1 2" key="2">
    <citation type="journal article" date="2011" name="J. Bacteriol.">
        <title>Genomes of three methylotrophs from a single niche uncover genetic and metabolic divergence of Methylophilaceae.</title>
        <authorList>
            <person name="Lapidus A."/>
            <person name="Clum A."/>
            <person name="Labutti K."/>
            <person name="Kaluzhnaya M.G."/>
            <person name="Lim S."/>
            <person name="Beck D.A."/>
            <person name="Glavina Del Rio T."/>
            <person name="Nolan M."/>
            <person name="Mavromatis K."/>
            <person name="Huntemann M."/>
            <person name="Lucas S."/>
            <person name="Lidstrom M.E."/>
            <person name="Ivanova N."/>
            <person name="Chistoserdova L."/>
        </authorList>
    </citation>
    <scope>NUCLEOTIDE SEQUENCE [LARGE SCALE GENOMIC DNA]</scope>
    <source>
        <strain evidence="1 2">301</strain>
    </source>
</reference>
<dbReference type="AlphaFoldDB" id="D7DKE1"/>
<evidence type="ECO:0000313" key="1">
    <source>
        <dbReference type="EMBL" id="ADI28526.1"/>
    </source>
</evidence>
<reference evidence="2" key="1">
    <citation type="submission" date="2010-05" db="EMBL/GenBank/DDBJ databases">
        <title>Complete sequence of Methylotenera sp. 301.</title>
        <authorList>
            <person name="Lucas S."/>
            <person name="Copeland A."/>
            <person name="Lapidus A."/>
            <person name="Cheng J.-F."/>
            <person name="Bruce D."/>
            <person name="Goodwin L."/>
            <person name="Pitluck S."/>
            <person name="Clum A."/>
            <person name="Land M."/>
            <person name="Hauser L."/>
            <person name="Kyrpides N."/>
            <person name="Ivanova N."/>
            <person name="Chistoservova L."/>
            <person name="Kalyuzhnaya M."/>
            <person name="Woyke T."/>
        </authorList>
    </citation>
    <scope>NUCLEOTIDE SEQUENCE [LARGE SCALE GENOMIC DNA]</scope>
    <source>
        <strain evidence="2">301</strain>
    </source>
</reference>
<gene>
    <name evidence="1" type="ordered locus">M301_0138</name>
</gene>
<organism evidence="1 2">
    <name type="scientific">Methylotenera versatilis (strain 301)</name>
    <dbReference type="NCBI Taxonomy" id="666681"/>
    <lineage>
        <taxon>Bacteria</taxon>
        <taxon>Pseudomonadati</taxon>
        <taxon>Pseudomonadota</taxon>
        <taxon>Betaproteobacteria</taxon>
        <taxon>Nitrosomonadales</taxon>
        <taxon>Methylophilaceae</taxon>
        <taxon>Methylotenera</taxon>
    </lineage>
</organism>
<dbReference type="STRING" id="666681.M301_0138"/>
<dbReference type="EMBL" id="CP002056">
    <property type="protein sequence ID" value="ADI28526.1"/>
    <property type="molecule type" value="Genomic_DNA"/>
</dbReference>
<name>D7DKE1_METV0</name>
<proteinExistence type="predicted"/>
<keyword evidence="2" id="KW-1185">Reference proteome</keyword>
<dbReference type="Proteomes" id="UP000000383">
    <property type="component" value="Chromosome"/>
</dbReference>
<dbReference type="HOGENOM" id="CLU_1420010_0_0_4"/>
<dbReference type="RefSeq" id="WP_013146843.1">
    <property type="nucleotide sequence ID" value="NC_014207.1"/>
</dbReference>
<sequence length="191" mass="21217">MFTQAASYTRINLEFHGFATDQTAKYYDIYKNVVDQQRITSASLITIGGELNNQNLVLPTLPIHLIQNESALNYTAKLTPIYLVKATDALIINNADAIQLAFDQVGVERANGNQLINLGKGILAEMSYKDIVVAPSLVEDPEEDSISLTIRFMLNVSFEESLVLDTKLTKEMINRANDTPDNLLFAVYPMG</sequence>
<accession>D7DKE1</accession>
<evidence type="ECO:0000313" key="2">
    <source>
        <dbReference type="Proteomes" id="UP000000383"/>
    </source>
</evidence>